<protein>
    <submittedName>
        <fullName evidence="1">Uncharacterized protein</fullName>
    </submittedName>
</protein>
<comment type="caution">
    <text evidence="1">The sequence shown here is derived from an EMBL/GenBank/DDBJ whole genome shotgun (WGS) entry which is preliminary data.</text>
</comment>
<proteinExistence type="predicted"/>
<keyword evidence="2" id="KW-1185">Reference proteome</keyword>
<evidence type="ECO:0000313" key="2">
    <source>
        <dbReference type="Proteomes" id="UP001056120"/>
    </source>
</evidence>
<name>A0ACB9JXP3_9ASTR</name>
<sequence>MEAEEEWWIESVAFIEQQQKERLQQSVLGKGIPMCDTVIEEKVTGTNLDSEKLDMILNMMQQIVSSKRKWSSEEDEPTQPPHGHDEEELKEYRNENIVCKTFGFSFYNIWVFFLIFLPLRDDFDVKAADTPEPPSVDIVQRPKRTIKPSSNVLSPYIVFKKEQRKKNSVFDMKKSWF</sequence>
<gene>
    <name evidence="1" type="ORF">L1987_06204</name>
</gene>
<dbReference type="Proteomes" id="UP001056120">
    <property type="component" value="Linkage Group LG02"/>
</dbReference>
<evidence type="ECO:0000313" key="1">
    <source>
        <dbReference type="EMBL" id="KAI3824733.1"/>
    </source>
</evidence>
<organism evidence="1 2">
    <name type="scientific">Smallanthus sonchifolius</name>
    <dbReference type="NCBI Taxonomy" id="185202"/>
    <lineage>
        <taxon>Eukaryota</taxon>
        <taxon>Viridiplantae</taxon>
        <taxon>Streptophyta</taxon>
        <taxon>Embryophyta</taxon>
        <taxon>Tracheophyta</taxon>
        <taxon>Spermatophyta</taxon>
        <taxon>Magnoliopsida</taxon>
        <taxon>eudicotyledons</taxon>
        <taxon>Gunneridae</taxon>
        <taxon>Pentapetalae</taxon>
        <taxon>asterids</taxon>
        <taxon>campanulids</taxon>
        <taxon>Asterales</taxon>
        <taxon>Asteraceae</taxon>
        <taxon>Asteroideae</taxon>
        <taxon>Heliantheae alliance</taxon>
        <taxon>Millerieae</taxon>
        <taxon>Smallanthus</taxon>
    </lineage>
</organism>
<reference evidence="1 2" key="2">
    <citation type="journal article" date="2022" name="Mol. Ecol. Resour.">
        <title>The genomes of chicory, endive, great burdock and yacon provide insights into Asteraceae paleo-polyploidization history and plant inulin production.</title>
        <authorList>
            <person name="Fan W."/>
            <person name="Wang S."/>
            <person name="Wang H."/>
            <person name="Wang A."/>
            <person name="Jiang F."/>
            <person name="Liu H."/>
            <person name="Zhao H."/>
            <person name="Xu D."/>
            <person name="Zhang Y."/>
        </authorList>
    </citation>
    <scope>NUCLEOTIDE SEQUENCE [LARGE SCALE GENOMIC DNA]</scope>
    <source>
        <strain evidence="2">cv. Yunnan</strain>
        <tissue evidence="1">Leaves</tissue>
    </source>
</reference>
<reference evidence="2" key="1">
    <citation type="journal article" date="2022" name="Mol. Ecol. Resour.">
        <title>The genomes of chicory, endive, great burdock and yacon provide insights into Asteraceae palaeo-polyploidization history and plant inulin production.</title>
        <authorList>
            <person name="Fan W."/>
            <person name="Wang S."/>
            <person name="Wang H."/>
            <person name="Wang A."/>
            <person name="Jiang F."/>
            <person name="Liu H."/>
            <person name="Zhao H."/>
            <person name="Xu D."/>
            <person name="Zhang Y."/>
        </authorList>
    </citation>
    <scope>NUCLEOTIDE SEQUENCE [LARGE SCALE GENOMIC DNA]</scope>
    <source>
        <strain evidence="2">cv. Yunnan</strain>
    </source>
</reference>
<dbReference type="EMBL" id="CM042019">
    <property type="protein sequence ID" value="KAI3824733.1"/>
    <property type="molecule type" value="Genomic_DNA"/>
</dbReference>
<accession>A0ACB9JXP3</accession>